<dbReference type="AlphaFoldDB" id="A0A1G1STL6"/>
<dbReference type="Pfam" id="PF19666">
    <property type="entry name" value="DUF6169"/>
    <property type="match status" value="1"/>
</dbReference>
<name>A0A1G1STL6_9BACT</name>
<organism evidence="1 2">
    <name type="scientific">Hymenobacter lapidarius</name>
    <dbReference type="NCBI Taxonomy" id="1908237"/>
    <lineage>
        <taxon>Bacteria</taxon>
        <taxon>Pseudomonadati</taxon>
        <taxon>Bacteroidota</taxon>
        <taxon>Cytophagia</taxon>
        <taxon>Cytophagales</taxon>
        <taxon>Hymenobacteraceae</taxon>
        <taxon>Hymenobacter</taxon>
    </lineage>
</organism>
<evidence type="ECO:0000313" key="2">
    <source>
        <dbReference type="Proteomes" id="UP000176294"/>
    </source>
</evidence>
<accession>A0A1G1STL6</accession>
<protein>
    <submittedName>
        <fullName evidence="1">Uncharacterized protein</fullName>
    </submittedName>
</protein>
<dbReference type="Proteomes" id="UP000176294">
    <property type="component" value="Unassembled WGS sequence"/>
</dbReference>
<dbReference type="EMBL" id="MDZB01000153">
    <property type="protein sequence ID" value="OGX81987.1"/>
    <property type="molecule type" value="Genomic_DNA"/>
</dbReference>
<reference evidence="1 2" key="1">
    <citation type="submission" date="2016-08" db="EMBL/GenBank/DDBJ databases">
        <title>Hymenobacter coccineus sp. nov., Hymenobacter lapidarius sp. nov. and Hymenobacter glacialis sp. nov., isolated from Antarctic soil.</title>
        <authorList>
            <person name="Sedlacek I."/>
            <person name="Kralova S."/>
            <person name="Kyrova K."/>
            <person name="Maslanova I."/>
            <person name="Stankova E."/>
            <person name="Vrbovska V."/>
            <person name="Nemec M."/>
            <person name="Bartak M."/>
            <person name="Svec P."/>
            <person name="Busse H.-J."/>
            <person name="Pantucek R."/>
        </authorList>
    </citation>
    <scope>NUCLEOTIDE SEQUENCE [LARGE SCALE GENOMIC DNA]</scope>
    <source>
        <strain evidence="1 2">CCM 8643</strain>
    </source>
</reference>
<dbReference type="InterPro" id="IPR046167">
    <property type="entry name" value="DUF6169"/>
</dbReference>
<sequence>MMGLARRSGGDPLQHDPRILATLMQSLEASLQDVKRVLVYVCDQSDGKQEYRHKLFGLWFQRHNAGRFVRHVVAAANGLYASVIYSKNNPFTSELEDSLPELTNKINQ</sequence>
<comment type="caution">
    <text evidence="1">The sequence shown here is derived from an EMBL/GenBank/DDBJ whole genome shotgun (WGS) entry which is preliminary data.</text>
</comment>
<keyword evidence="2" id="KW-1185">Reference proteome</keyword>
<proteinExistence type="predicted"/>
<gene>
    <name evidence="1" type="ORF">BEN47_05040</name>
</gene>
<evidence type="ECO:0000313" key="1">
    <source>
        <dbReference type="EMBL" id="OGX81987.1"/>
    </source>
</evidence>